<dbReference type="OrthoDB" id="9791723at2"/>
<keyword evidence="8" id="KW-1185">Reference proteome</keyword>
<evidence type="ECO:0000256" key="3">
    <source>
        <dbReference type="ARBA" id="ARBA00066406"/>
    </source>
</evidence>
<evidence type="ECO:0000256" key="6">
    <source>
        <dbReference type="ARBA" id="ARBA00093234"/>
    </source>
</evidence>
<comment type="catalytic activity">
    <reaction evidence="2">
        <text>a D-5-monosubstituted hydantoin = a L-5-monosubstituted hydantoin</text>
        <dbReference type="Rhea" id="RHEA:46624"/>
        <dbReference type="ChEBI" id="CHEBI:86339"/>
        <dbReference type="ChEBI" id="CHEBI:86340"/>
        <dbReference type="EC" id="5.1.99.5"/>
    </reaction>
</comment>
<dbReference type="InterPro" id="IPR015942">
    <property type="entry name" value="Asp/Glu/hydantoin_racemase"/>
</dbReference>
<dbReference type="AlphaFoldDB" id="A0A364NPY2"/>
<dbReference type="PANTHER" id="PTHR28047">
    <property type="entry name" value="PROTEIN DCG1"/>
    <property type="match status" value="1"/>
</dbReference>
<dbReference type="Proteomes" id="UP000250744">
    <property type="component" value="Unassembled WGS sequence"/>
</dbReference>
<evidence type="ECO:0000313" key="7">
    <source>
        <dbReference type="EMBL" id="RAU18945.1"/>
    </source>
</evidence>
<dbReference type="EMBL" id="QKRX01000003">
    <property type="protein sequence ID" value="RAU18945.1"/>
    <property type="molecule type" value="Genomic_DNA"/>
</dbReference>
<evidence type="ECO:0000256" key="1">
    <source>
        <dbReference type="ARBA" id="ARBA00038414"/>
    </source>
</evidence>
<dbReference type="FunFam" id="3.40.50.12500:FF:000001">
    <property type="entry name" value="Putative hydantoin racemase"/>
    <property type="match status" value="1"/>
</dbReference>
<reference evidence="7 8" key="1">
    <citation type="submission" date="2018-06" db="EMBL/GenBank/DDBJ databases">
        <title>Nitrincola tibetense sp. nov., isolated from Lake XuguoCo on Tibetan Plateau.</title>
        <authorList>
            <person name="Xing P."/>
        </authorList>
    </citation>
    <scope>NUCLEOTIDE SEQUENCE [LARGE SCALE GENOMIC DNA]</scope>
    <source>
        <strain evidence="8">xg18</strain>
    </source>
</reference>
<accession>A0A364NPY2</accession>
<dbReference type="RefSeq" id="WP_112158336.1">
    <property type="nucleotide sequence ID" value="NZ_QKRX01000003.1"/>
</dbReference>
<comment type="similarity">
    <text evidence="1">Belongs to the HyuE racemase family.</text>
</comment>
<dbReference type="GO" id="GO:0047661">
    <property type="term" value="F:amino-acid racemase activity"/>
    <property type="evidence" value="ECO:0007669"/>
    <property type="project" value="InterPro"/>
</dbReference>
<evidence type="ECO:0000256" key="2">
    <source>
        <dbReference type="ARBA" id="ARBA00051635"/>
    </source>
</evidence>
<dbReference type="PANTHER" id="PTHR28047:SF5">
    <property type="entry name" value="PROTEIN DCG1"/>
    <property type="match status" value="1"/>
</dbReference>
<dbReference type="Pfam" id="PF01177">
    <property type="entry name" value="Asp_Glu_race"/>
    <property type="match status" value="1"/>
</dbReference>
<evidence type="ECO:0000256" key="5">
    <source>
        <dbReference type="ARBA" id="ARBA00093199"/>
    </source>
</evidence>
<evidence type="ECO:0000313" key="8">
    <source>
        <dbReference type="Proteomes" id="UP000250744"/>
    </source>
</evidence>
<organism evidence="7 8">
    <name type="scientific">Nitrincola tibetensis</name>
    <dbReference type="NCBI Taxonomy" id="2219697"/>
    <lineage>
        <taxon>Bacteria</taxon>
        <taxon>Pseudomonadati</taxon>
        <taxon>Pseudomonadota</taxon>
        <taxon>Gammaproteobacteria</taxon>
        <taxon>Oceanospirillales</taxon>
        <taxon>Oceanospirillaceae</taxon>
        <taxon>Nitrincola</taxon>
    </lineage>
</organism>
<dbReference type="InterPro" id="IPR052186">
    <property type="entry name" value="Hydantoin_racemase-like"/>
</dbReference>
<dbReference type="GO" id="GO:0036348">
    <property type="term" value="F:hydantoin racemase activity"/>
    <property type="evidence" value="ECO:0007669"/>
    <property type="project" value="UniProtKB-EC"/>
</dbReference>
<sequence length="245" mass="25757">MFINLINPNTSVSMTDCIHQAAKSTSSPQTQLRACHPSEGVASIEGYLDELVAATGVIEQVIEGEKVGCQAHILACFGDPGLDAAREVANVPVIGIAEAAMHTASLLGHKFSIVTTLSRTLPMSEHLVHKYGMTAHCGGVSAVEIAVLELHNPESDAYQRILMACQAAIKDEQADAIVLGCAGMADLTRRLQNALGIPVIDGVSAAVGMAEMLIRCGLTTGKRHAYAAPLLKTYSGWAGNLLNRA</sequence>
<gene>
    <name evidence="7" type="ORF">DN062_05565</name>
</gene>
<protein>
    <recommendedName>
        <fullName evidence="4">Hydantoin racemase</fullName>
        <ecNumber evidence="3">5.1.99.5</ecNumber>
    </recommendedName>
</protein>
<dbReference type="Gene3D" id="3.40.50.12500">
    <property type="match status" value="1"/>
</dbReference>
<comment type="catalytic activity">
    <reaction evidence="5">
        <text>D-5-benzylhydantoin = L-5-benzylhydantoin</text>
        <dbReference type="Rhea" id="RHEA:83991"/>
        <dbReference type="ChEBI" id="CHEBI:176864"/>
        <dbReference type="ChEBI" id="CHEBI:233540"/>
    </reaction>
</comment>
<name>A0A364NPY2_9GAMM</name>
<evidence type="ECO:0000256" key="4">
    <source>
        <dbReference type="ARBA" id="ARBA00067972"/>
    </source>
</evidence>
<comment type="catalytic activity">
    <reaction evidence="6">
        <text>D-5-isobutylhydantoin = L-5-isobutylhydantoin</text>
        <dbReference type="Rhea" id="RHEA:84231"/>
        <dbReference type="ChEBI" id="CHEBI:233609"/>
        <dbReference type="ChEBI" id="CHEBI:233610"/>
    </reaction>
</comment>
<dbReference type="EC" id="5.1.99.5" evidence="3"/>
<dbReference type="InterPro" id="IPR053714">
    <property type="entry name" value="Iso_Racemase_Enz_sf"/>
</dbReference>
<proteinExistence type="inferred from homology"/>
<comment type="caution">
    <text evidence="7">The sequence shown here is derived from an EMBL/GenBank/DDBJ whole genome shotgun (WGS) entry which is preliminary data.</text>
</comment>